<dbReference type="SUPFAM" id="SSF49899">
    <property type="entry name" value="Concanavalin A-like lectins/glucanases"/>
    <property type="match status" value="1"/>
</dbReference>
<gene>
    <name evidence="2" type="ORF">LshimejAT787_5100040</name>
</gene>
<name>A0A9P3US87_LYOSH</name>
<evidence type="ECO:0000313" key="3">
    <source>
        <dbReference type="Proteomes" id="UP001063166"/>
    </source>
</evidence>
<comment type="caution">
    <text evidence="2">The sequence shown here is derived from an EMBL/GenBank/DDBJ whole genome shotgun (WGS) entry which is preliminary data.</text>
</comment>
<dbReference type="InterPro" id="IPR013320">
    <property type="entry name" value="ConA-like_dom_sf"/>
</dbReference>
<feature type="domain" description="Beta-xylosidase C-terminal Concanavalin A-like" evidence="1">
    <location>
        <begin position="123"/>
        <end position="309"/>
    </location>
</feature>
<dbReference type="AlphaFoldDB" id="A0A9P3US87"/>
<dbReference type="Pfam" id="PF17851">
    <property type="entry name" value="GH43_C2"/>
    <property type="match status" value="1"/>
</dbReference>
<dbReference type="OrthoDB" id="2139957at2759"/>
<reference evidence="2" key="1">
    <citation type="submission" date="2022-07" db="EMBL/GenBank/DDBJ databases">
        <title>The genome of Lyophyllum shimeji provides insight into the initial evolution of ectomycorrhizal fungal genome.</title>
        <authorList>
            <person name="Kobayashi Y."/>
            <person name="Shibata T."/>
            <person name="Hirakawa H."/>
            <person name="Shigenobu S."/>
            <person name="Nishiyama T."/>
            <person name="Yamada A."/>
            <person name="Hasebe M."/>
            <person name="Kawaguchi M."/>
        </authorList>
    </citation>
    <scope>NUCLEOTIDE SEQUENCE</scope>
    <source>
        <strain evidence="2">AT787</strain>
    </source>
</reference>
<sequence>MPTISAAAIPIASSCISPPPPYMCTSVPAAGPGAGPASTSLLRRAGMSPQRRLIEAARGRLRMSRRRRTVVYGKHVVVRSGGWPIFNSGQPITQHLPSSILPDRCPLTAYTNTFTFTSSSPALDPSYFIRTPYKPFHPLTARRGYLQLFGNACAPGDRDSAALVLRKQTAYEETFEVLLGGFVPRDKLTEAGATVYYGDLLRNDIAVAGGRVEEGEEGSSRYVLTTVNCYELATKDAPVRFQIAGNSTSYTLGYAEGTASNFTSLATIDSAALSIAPAGGFFFKGTSFGIYKTGNGRPSLVSADFKYWKQTPKQPSFNTTSGDV</sequence>
<dbReference type="Proteomes" id="UP001063166">
    <property type="component" value="Unassembled WGS sequence"/>
</dbReference>
<keyword evidence="3" id="KW-1185">Reference proteome</keyword>
<organism evidence="2 3">
    <name type="scientific">Lyophyllum shimeji</name>
    <name type="common">Hon-shimeji</name>
    <name type="synonym">Tricholoma shimeji</name>
    <dbReference type="NCBI Taxonomy" id="47721"/>
    <lineage>
        <taxon>Eukaryota</taxon>
        <taxon>Fungi</taxon>
        <taxon>Dikarya</taxon>
        <taxon>Basidiomycota</taxon>
        <taxon>Agaricomycotina</taxon>
        <taxon>Agaricomycetes</taxon>
        <taxon>Agaricomycetidae</taxon>
        <taxon>Agaricales</taxon>
        <taxon>Tricholomatineae</taxon>
        <taxon>Lyophyllaceae</taxon>
        <taxon>Lyophyllum</taxon>
    </lineage>
</organism>
<accession>A0A9P3US87</accession>
<dbReference type="EMBL" id="BRPK01000051">
    <property type="protein sequence ID" value="GLB45999.1"/>
    <property type="molecule type" value="Genomic_DNA"/>
</dbReference>
<evidence type="ECO:0000313" key="2">
    <source>
        <dbReference type="EMBL" id="GLB45999.1"/>
    </source>
</evidence>
<keyword evidence="2" id="KW-0378">Hydrolase</keyword>
<evidence type="ECO:0000259" key="1">
    <source>
        <dbReference type="Pfam" id="PF17851"/>
    </source>
</evidence>
<proteinExistence type="predicted"/>
<dbReference type="GO" id="GO:0016787">
    <property type="term" value="F:hydrolase activity"/>
    <property type="evidence" value="ECO:0007669"/>
    <property type="project" value="UniProtKB-KW"/>
</dbReference>
<protein>
    <submittedName>
        <fullName evidence="2">Glycosyl hydrolase 43 family protein</fullName>
    </submittedName>
</protein>
<dbReference type="Gene3D" id="2.60.120.200">
    <property type="match status" value="1"/>
</dbReference>
<dbReference type="InterPro" id="IPR041542">
    <property type="entry name" value="GH43_C2"/>
</dbReference>